<dbReference type="STRING" id="1569628.A0A316UN56"/>
<protein>
    <recommendedName>
        <fullName evidence="2">Zn(2)-C6 fungal-type domain-containing protein</fullName>
    </recommendedName>
</protein>
<feature type="region of interest" description="Disordered" evidence="1">
    <location>
        <begin position="329"/>
        <end position="594"/>
    </location>
</feature>
<feature type="region of interest" description="Disordered" evidence="1">
    <location>
        <begin position="892"/>
        <end position="950"/>
    </location>
</feature>
<feature type="compositionally biased region" description="Low complexity" evidence="1">
    <location>
        <begin position="480"/>
        <end position="491"/>
    </location>
</feature>
<feature type="compositionally biased region" description="Basic and acidic residues" evidence="1">
    <location>
        <begin position="915"/>
        <end position="942"/>
    </location>
</feature>
<gene>
    <name evidence="3" type="ORF">BDZ90DRAFT_233789</name>
</gene>
<accession>A0A316UN56</accession>
<dbReference type="SMART" id="SM00066">
    <property type="entry name" value="GAL4"/>
    <property type="match status" value="1"/>
</dbReference>
<feature type="compositionally biased region" description="Pro residues" evidence="1">
    <location>
        <begin position="178"/>
        <end position="208"/>
    </location>
</feature>
<feature type="compositionally biased region" description="Basic and acidic residues" evidence="1">
    <location>
        <begin position="371"/>
        <end position="382"/>
    </location>
</feature>
<dbReference type="Pfam" id="PF00172">
    <property type="entry name" value="Zn_clus"/>
    <property type="match status" value="1"/>
</dbReference>
<dbReference type="CDD" id="cd00067">
    <property type="entry name" value="GAL4"/>
    <property type="match status" value="1"/>
</dbReference>
<dbReference type="RefSeq" id="XP_025360393.1">
    <property type="nucleotide sequence ID" value="XM_025506763.1"/>
</dbReference>
<evidence type="ECO:0000259" key="2">
    <source>
        <dbReference type="PROSITE" id="PS50048"/>
    </source>
</evidence>
<feature type="compositionally biased region" description="Low complexity" evidence="1">
    <location>
        <begin position="128"/>
        <end position="149"/>
    </location>
</feature>
<dbReference type="Proteomes" id="UP000245884">
    <property type="component" value="Unassembled WGS sequence"/>
</dbReference>
<name>A0A316UN56_9BASI</name>
<dbReference type="PROSITE" id="PS50048">
    <property type="entry name" value="ZN2_CY6_FUNGAL_2"/>
    <property type="match status" value="1"/>
</dbReference>
<dbReference type="InterPro" id="IPR001138">
    <property type="entry name" value="Zn2Cys6_DnaBD"/>
</dbReference>
<feature type="domain" description="Zn(2)-C6 fungal-type" evidence="2">
    <location>
        <begin position="285"/>
        <end position="326"/>
    </location>
</feature>
<dbReference type="SUPFAM" id="SSF57701">
    <property type="entry name" value="Zn2/Cys6 DNA-binding domain"/>
    <property type="match status" value="1"/>
</dbReference>
<dbReference type="OrthoDB" id="2947584at2759"/>
<evidence type="ECO:0000256" key="1">
    <source>
        <dbReference type="SAM" id="MobiDB-lite"/>
    </source>
</evidence>
<keyword evidence="4" id="KW-1185">Reference proteome</keyword>
<feature type="region of interest" description="Disordered" evidence="1">
    <location>
        <begin position="1"/>
        <end position="317"/>
    </location>
</feature>
<feature type="compositionally biased region" description="Low complexity" evidence="1">
    <location>
        <begin position="894"/>
        <end position="903"/>
    </location>
</feature>
<feature type="compositionally biased region" description="Basic and acidic residues" evidence="1">
    <location>
        <begin position="523"/>
        <end position="541"/>
    </location>
</feature>
<feature type="compositionally biased region" description="Low complexity" evidence="1">
    <location>
        <begin position="357"/>
        <end position="366"/>
    </location>
</feature>
<evidence type="ECO:0000313" key="3">
    <source>
        <dbReference type="EMBL" id="PWN25781.1"/>
    </source>
</evidence>
<dbReference type="Gene3D" id="4.10.240.10">
    <property type="entry name" value="Zn(2)-C6 fungal-type DNA-binding domain"/>
    <property type="match status" value="1"/>
</dbReference>
<dbReference type="GO" id="GO:0008270">
    <property type="term" value="F:zinc ion binding"/>
    <property type="evidence" value="ECO:0007669"/>
    <property type="project" value="InterPro"/>
</dbReference>
<feature type="compositionally biased region" description="Acidic residues" evidence="1">
    <location>
        <begin position="92"/>
        <end position="122"/>
    </location>
</feature>
<feature type="compositionally biased region" description="Pro residues" evidence="1">
    <location>
        <begin position="430"/>
        <end position="446"/>
    </location>
</feature>
<organism evidence="3 4">
    <name type="scientific">Jaminaea rosea</name>
    <dbReference type="NCBI Taxonomy" id="1569628"/>
    <lineage>
        <taxon>Eukaryota</taxon>
        <taxon>Fungi</taxon>
        <taxon>Dikarya</taxon>
        <taxon>Basidiomycota</taxon>
        <taxon>Ustilaginomycotina</taxon>
        <taxon>Exobasidiomycetes</taxon>
        <taxon>Microstromatales</taxon>
        <taxon>Microstromatales incertae sedis</taxon>
        <taxon>Jaminaea</taxon>
    </lineage>
</organism>
<dbReference type="InterPro" id="IPR036864">
    <property type="entry name" value="Zn2-C6_fun-type_DNA-bd_sf"/>
</dbReference>
<sequence>MAPPHRSSQPSFARPHSNSQGSAGGGGGPPPPPPPHYTHARSLPGSHHMNAFARVPSSSSPFATPLGAIATPSSSYRSTIMSRTSNSRAGDGAEDDDDEIPGDDDEEEDGNGNGDETGEPIDDDSRMSYSYMGNTSQSSSQSGADPSASFDFPPSTQSRGPHSKHRLSQSSHHGGAAPPLPPGMSLPPSPPKPGMPHDPYALPPPPPFQSGAGGYQDYDQHHAAAASGHYPHGAPYDPSSHEPQTPASGGAGGQSNAASPTPSNAGSTGKGGSPDKGRRTRVSQACDLCRKRKARCIGGRPVTSNGPQDPGQKCQRCTKQNADCQWSFFSDTGRQATTAKKRGRLNGCVVRENGEPGSTSSSSKTSSSRRRGGEHPRERREQPSLPTPYQPEPAPHSHAGHHYDAGPYQDRFDSGAAPFHPHLSFADYPSEPPPPPSWSPPSPPSPGASSSGGGPPAMPSNGHGATGSPPFHGAKRARVSPPGLSSGSRSSARQLTLDAAAVAREAQYGLPPEAQSQDTQAMAERRALVRSLEEQANERGQHGRQQPLVMEMMPPSAGDYRNGNRGIPPPRAILSDGMSGQRKRKRSPLSRKEEIQAAILSSRRSSPREPRQVLADKLALRRQQRVTERLVGHATWAKPLFAISAADPMTEQAPSLARARRNSIGSSQPTKFLDASVARWLEDNPERWGVVDAEMDNKEKVNVLAPLPVPEAIDRLPACRMDRVMVSASTEPITKAAWVTSSRLTIKGEEDLFALGLEVELALRRVSSSSMHMRFQDAIDAKLAGEDEPQDFTTASAAALGEASSNDLSLLLGLSKQSNATGAENLGHGRTAFGYDWPPSASSDDGHALPPSQQQKQAAAALPPHHRRSLVPGNGASDSQIESIFDLTEAGLPSQQASQQMQQRNMTAAAVAMVQRHDAEQRERERERARETEGEAKQRFSREEDEQAAVQALNNLTQTQPGGVVGANMFAMGESGATAAEGEGGGEGADGQQ</sequence>
<feature type="region of interest" description="Disordered" evidence="1">
    <location>
        <begin position="830"/>
        <end position="878"/>
    </location>
</feature>
<dbReference type="EMBL" id="KZ819674">
    <property type="protein sequence ID" value="PWN25781.1"/>
    <property type="molecule type" value="Genomic_DNA"/>
</dbReference>
<reference evidence="3 4" key="1">
    <citation type="journal article" date="2018" name="Mol. Biol. Evol.">
        <title>Broad Genomic Sampling Reveals a Smut Pathogenic Ancestry of the Fungal Clade Ustilaginomycotina.</title>
        <authorList>
            <person name="Kijpornyongpan T."/>
            <person name="Mondo S.J."/>
            <person name="Barry K."/>
            <person name="Sandor L."/>
            <person name="Lee J."/>
            <person name="Lipzen A."/>
            <person name="Pangilinan J."/>
            <person name="LaButti K."/>
            <person name="Hainaut M."/>
            <person name="Henrissat B."/>
            <person name="Grigoriev I.V."/>
            <person name="Spatafora J.W."/>
            <person name="Aime M.C."/>
        </authorList>
    </citation>
    <scope>NUCLEOTIDE SEQUENCE [LARGE SCALE GENOMIC DNA]</scope>
    <source>
        <strain evidence="3 4">MCA 5214</strain>
    </source>
</reference>
<feature type="compositionally biased region" description="Polar residues" evidence="1">
    <location>
        <begin position="329"/>
        <end position="338"/>
    </location>
</feature>
<dbReference type="AlphaFoldDB" id="A0A316UN56"/>
<feature type="compositionally biased region" description="Low complexity" evidence="1">
    <location>
        <begin position="848"/>
        <end position="863"/>
    </location>
</feature>
<dbReference type="GeneID" id="37028586"/>
<evidence type="ECO:0000313" key="4">
    <source>
        <dbReference type="Proteomes" id="UP000245884"/>
    </source>
</evidence>
<feature type="compositionally biased region" description="Polar residues" evidence="1">
    <location>
        <begin position="1"/>
        <end position="21"/>
    </location>
</feature>
<dbReference type="GO" id="GO:0000981">
    <property type="term" value="F:DNA-binding transcription factor activity, RNA polymerase II-specific"/>
    <property type="evidence" value="ECO:0007669"/>
    <property type="project" value="InterPro"/>
</dbReference>
<proteinExistence type="predicted"/>
<feature type="compositionally biased region" description="Pro residues" evidence="1">
    <location>
        <begin position="385"/>
        <end position="394"/>
    </location>
</feature>
<feature type="compositionally biased region" description="Polar residues" evidence="1">
    <location>
        <begin position="71"/>
        <end position="88"/>
    </location>
</feature>